<reference evidence="2 3" key="1">
    <citation type="submission" date="2013-02" db="EMBL/GenBank/DDBJ databases">
        <title>The Genome Sequence of Enterococcus phoeniculicola BAA-412.</title>
        <authorList>
            <consortium name="The Broad Institute Genome Sequencing Platform"/>
            <consortium name="The Broad Institute Genome Sequencing Center for Infectious Disease"/>
            <person name="Earl A.M."/>
            <person name="Gilmore M.S."/>
            <person name="Lebreton F."/>
            <person name="Walker B."/>
            <person name="Young S.K."/>
            <person name="Zeng Q."/>
            <person name="Gargeya S."/>
            <person name="Fitzgerald M."/>
            <person name="Haas B."/>
            <person name="Abouelleil A."/>
            <person name="Alvarado L."/>
            <person name="Arachchi H.M."/>
            <person name="Berlin A.M."/>
            <person name="Chapman S.B."/>
            <person name="Dewar J."/>
            <person name="Goldberg J."/>
            <person name="Griggs A."/>
            <person name="Gujja S."/>
            <person name="Hansen M."/>
            <person name="Howarth C."/>
            <person name="Imamovic A."/>
            <person name="Larimer J."/>
            <person name="McCowan C."/>
            <person name="Murphy C."/>
            <person name="Neiman D."/>
            <person name="Pearson M."/>
            <person name="Priest M."/>
            <person name="Roberts A."/>
            <person name="Saif S."/>
            <person name="Shea T."/>
            <person name="Sisk P."/>
            <person name="Sykes S."/>
            <person name="Wortman J."/>
            <person name="Nusbaum C."/>
            <person name="Birren B."/>
        </authorList>
    </citation>
    <scope>NUCLEOTIDE SEQUENCE [LARGE SCALE GENOMIC DNA]</scope>
    <source>
        <strain evidence="2 3">ATCC BAA-412</strain>
    </source>
</reference>
<feature type="transmembrane region" description="Helical" evidence="1">
    <location>
        <begin position="47"/>
        <end position="75"/>
    </location>
</feature>
<feature type="transmembrane region" description="Helical" evidence="1">
    <location>
        <begin position="6"/>
        <end position="35"/>
    </location>
</feature>
<evidence type="ECO:0000313" key="3">
    <source>
        <dbReference type="Proteomes" id="UP000013785"/>
    </source>
</evidence>
<evidence type="ECO:0000313" key="2">
    <source>
        <dbReference type="EMBL" id="EOL47136.1"/>
    </source>
</evidence>
<proteinExistence type="predicted"/>
<keyword evidence="1" id="KW-0472">Membrane</keyword>
<dbReference type="Proteomes" id="UP000013785">
    <property type="component" value="Unassembled WGS sequence"/>
</dbReference>
<sequence>MEKFLYILLIVINTAVILFFLFVHPLSAYIVSILLAIYLISLVKQKYFFVVISILCMFFLSAYSLLYAVMIYLFSSPPDGNVGIGSTILSICFLGHAILNPSLSIMLFIRKVRMNSKQKQI</sequence>
<evidence type="ECO:0000256" key="1">
    <source>
        <dbReference type="SAM" id="Phobius"/>
    </source>
</evidence>
<accession>R3WH14</accession>
<protein>
    <submittedName>
        <fullName evidence="2">Uncharacterized protein</fullName>
    </submittedName>
</protein>
<feature type="transmembrane region" description="Helical" evidence="1">
    <location>
        <begin position="87"/>
        <end position="109"/>
    </location>
</feature>
<dbReference type="EMBL" id="AJAT01000009">
    <property type="protein sequence ID" value="EOL47136.1"/>
    <property type="molecule type" value="Genomic_DNA"/>
</dbReference>
<keyword evidence="1" id="KW-1133">Transmembrane helix</keyword>
<keyword evidence="1" id="KW-0812">Transmembrane</keyword>
<comment type="caution">
    <text evidence="2">The sequence shown here is derived from an EMBL/GenBank/DDBJ whole genome shotgun (WGS) entry which is preliminary data.</text>
</comment>
<name>R3WH14_9ENTE</name>
<dbReference type="AlphaFoldDB" id="R3WH14"/>
<gene>
    <name evidence="2" type="ORF">UC3_00667</name>
</gene>
<keyword evidence="3" id="KW-1185">Reference proteome</keyword>
<dbReference type="HOGENOM" id="CLU_2034479_0_0_9"/>
<organism evidence="2 3">
    <name type="scientific">Enterococcus phoeniculicola ATCC BAA-412</name>
    <dbReference type="NCBI Taxonomy" id="1158610"/>
    <lineage>
        <taxon>Bacteria</taxon>
        <taxon>Bacillati</taxon>
        <taxon>Bacillota</taxon>
        <taxon>Bacilli</taxon>
        <taxon>Lactobacillales</taxon>
        <taxon>Enterococcaceae</taxon>
        <taxon>Enterococcus</taxon>
    </lineage>
</organism>